<dbReference type="SMART" id="SM00228">
    <property type="entry name" value="PDZ"/>
    <property type="match status" value="1"/>
</dbReference>
<dbReference type="InterPro" id="IPR013538">
    <property type="entry name" value="ASHA1/2-like_C"/>
</dbReference>
<dbReference type="SUPFAM" id="SSF50156">
    <property type="entry name" value="PDZ domain-like"/>
    <property type="match status" value="1"/>
</dbReference>
<evidence type="ECO:0000259" key="2">
    <source>
        <dbReference type="PROSITE" id="PS50106"/>
    </source>
</evidence>
<organism evidence="3 4">
    <name type="scientific">Ornithinibacillus massiliensis</name>
    <dbReference type="NCBI Taxonomy" id="1944633"/>
    <lineage>
        <taxon>Bacteria</taxon>
        <taxon>Bacillati</taxon>
        <taxon>Bacillota</taxon>
        <taxon>Bacilli</taxon>
        <taxon>Bacillales</taxon>
        <taxon>Bacillaceae</taxon>
        <taxon>Ornithinibacillus</taxon>
    </lineage>
</organism>
<sequence length="231" mass="25927">MTKVRDSVKREIIVDAPLEKVWDALTKPEHLNRWYTKEANMDFRVGGKGYMNHGWGATSEGMYTEIEAMNRFVLQSFDGNFATITELEKVENGIKVSIEYRAPFINEMDVASKENMLFGTGQFLANLKAVYESGQDNRQHFWQTWIGVTHTSMVGGGTKIVSVIEDSNAAKAGLLAGDIVNELDGEPVLGYESFERLVNNKAINQTVQLKIVRDKEEFALTCEVAAYPVAY</sequence>
<dbReference type="Gene3D" id="2.30.42.10">
    <property type="match status" value="1"/>
</dbReference>
<gene>
    <name evidence="3" type="ORF">KGF86_10560</name>
</gene>
<dbReference type="RefSeq" id="WP_211741815.1">
    <property type="nucleotide sequence ID" value="NZ_JAGXBY010000003.1"/>
</dbReference>
<dbReference type="SUPFAM" id="SSF55961">
    <property type="entry name" value="Bet v1-like"/>
    <property type="match status" value="1"/>
</dbReference>
<keyword evidence="4" id="KW-1185">Reference proteome</keyword>
<dbReference type="Gene3D" id="3.30.530.20">
    <property type="match status" value="1"/>
</dbReference>
<dbReference type="InterPro" id="IPR036034">
    <property type="entry name" value="PDZ_sf"/>
</dbReference>
<evidence type="ECO:0000256" key="1">
    <source>
        <dbReference type="ARBA" id="ARBA00006817"/>
    </source>
</evidence>
<dbReference type="EMBL" id="JAGXBY010000003">
    <property type="protein sequence ID" value="MBS3680658.1"/>
    <property type="molecule type" value="Genomic_DNA"/>
</dbReference>
<dbReference type="Proteomes" id="UP000681870">
    <property type="component" value="Unassembled WGS sequence"/>
</dbReference>
<name>A0ABS5MG01_9BACI</name>
<comment type="similarity">
    <text evidence="1">Belongs to the AHA1 family.</text>
</comment>
<feature type="domain" description="PDZ" evidence="2">
    <location>
        <begin position="152"/>
        <end position="215"/>
    </location>
</feature>
<dbReference type="Pfam" id="PF08327">
    <property type="entry name" value="AHSA1"/>
    <property type="match status" value="1"/>
</dbReference>
<accession>A0ABS5MG01</accession>
<dbReference type="InterPro" id="IPR023393">
    <property type="entry name" value="START-like_dom_sf"/>
</dbReference>
<dbReference type="CDD" id="cd07814">
    <property type="entry name" value="SRPBCC_CalC_Aha1-like"/>
    <property type="match status" value="1"/>
</dbReference>
<proteinExistence type="inferred from homology"/>
<evidence type="ECO:0000313" key="4">
    <source>
        <dbReference type="Proteomes" id="UP000681870"/>
    </source>
</evidence>
<dbReference type="InterPro" id="IPR001478">
    <property type="entry name" value="PDZ"/>
</dbReference>
<dbReference type="Pfam" id="PF13180">
    <property type="entry name" value="PDZ_2"/>
    <property type="match status" value="1"/>
</dbReference>
<comment type="caution">
    <text evidence="3">The sequence shown here is derived from an EMBL/GenBank/DDBJ whole genome shotgun (WGS) entry which is preliminary data.</text>
</comment>
<evidence type="ECO:0000313" key="3">
    <source>
        <dbReference type="EMBL" id="MBS3680658.1"/>
    </source>
</evidence>
<protein>
    <submittedName>
        <fullName evidence="3">SRPBCC domain-containing protein</fullName>
    </submittedName>
</protein>
<reference evidence="3 4" key="1">
    <citation type="submission" date="2021-05" db="EMBL/GenBank/DDBJ databases">
        <title>Ornithinibacillus massiliensis sp. nov.</title>
        <authorList>
            <person name="Iwaza R."/>
            <person name="Lagier J.-C."/>
            <person name="Raoult D."/>
        </authorList>
    </citation>
    <scope>NUCLEOTIDE SEQUENCE [LARGE SCALE GENOMIC DNA]</scope>
    <source>
        <strain evidence="3 4">Marseille-P3601</strain>
    </source>
</reference>
<dbReference type="PROSITE" id="PS50106">
    <property type="entry name" value="PDZ"/>
    <property type="match status" value="1"/>
</dbReference>